<feature type="transmembrane region" description="Helical" evidence="9">
    <location>
        <begin position="30"/>
        <end position="49"/>
    </location>
</feature>
<feature type="region of interest" description="Disordered" evidence="8">
    <location>
        <begin position="1"/>
        <end position="22"/>
    </location>
</feature>
<dbReference type="OrthoDB" id="9766690at2"/>
<dbReference type="PROSITE" id="PS00713">
    <property type="entry name" value="NA_DICARBOXYL_SYMP_1"/>
    <property type="match status" value="1"/>
</dbReference>
<dbReference type="FunFam" id="1.10.3860.10:FF:000001">
    <property type="entry name" value="C4-dicarboxylate transport protein"/>
    <property type="match status" value="1"/>
</dbReference>
<feature type="transmembrane region" description="Helical" evidence="9">
    <location>
        <begin position="248"/>
        <end position="271"/>
    </location>
</feature>
<dbReference type="PANTHER" id="PTHR42865">
    <property type="entry name" value="PROTON/GLUTAMATE-ASPARTATE SYMPORTER"/>
    <property type="match status" value="1"/>
</dbReference>
<evidence type="ECO:0000256" key="6">
    <source>
        <dbReference type="ARBA" id="ARBA00022989"/>
    </source>
</evidence>
<dbReference type="InterPro" id="IPR018107">
    <property type="entry name" value="Na-dicarboxylate_symporter_CS"/>
</dbReference>
<evidence type="ECO:0000256" key="7">
    <source>
        <dbReference type="ARBA" id="ARBA00023136"/>
    </source>
</evidence>
<dbReference type="InterPro" id="IPR036458">
    <property type="entry name" value="Na:dicarbo_symporter_sf"/>
</dbReference>
<keyword evidence="5" id="KW-0769">Symport</keyword>
<dbReference type="NCBIfam" id="NF002461">
    <property type="entry name" value="PRK01663.1"/>
    <property type="match status" value="1"/>
</dbReference>
<dbReference type="SUPFAM" id="SSF118215">
    <property type="entry name" value="Proton glutamate symport protein"/>
    <property type="match status" value="1"/>
</dbReference>
<dbReference type="GO" id="GO:0005886">
    <property type="term" value="C:plasma membrane"/>
    <property type="evidence" value="ECO:0007669"/>
    <property type="project" value="UniProtKB-SubCell"/>
</dbReference>
<dbReference type="STRING" id="159449.B4N89_34390"/>
<feature type="transmembrane region" description="Helical" evidence="9">
    <location>
        <begin position="176"/>
        <end position="200"/>
    </location>
</feature>
<dbReference type="PANTHER" id="PTHR42865:SF1">
    <property type="entry name" value="AEROBIC C4-DICARBOXYLATE TRANSPORT PROTEIN"/>
    <property type="match status" value="1"/>
</dbReference>
<dbReference type="AlphaFoldDB" id="A0A1T3NQV0"/>
<dbReference type="GO" id="GO:0015141">
    <property type="term" value="F:succinate transmembrane transporter activity"/>
    <property type="evidence" value="ECO:0007669"/>
    <property type="project" value="TreeGrafter"/>
</dbReference>
<feature type="region of interest" description="Disordered" evidence="8">
    <location>
        <begin position="439"/>
        <end position="473"/>
    </location>
</feature>
<comment type="subcellular location">
    <subcellularLocation>
        <location evidence="1">Cell membrane</location>
        <topology evidence="1">Multi-pass membrane protein</topology>
    </subcellularLocation>
</comment>
<evidence type="ECO:0000313" key="10">
    <source>
        <dbReference type="EMBL" id="OPC79168.1"/>
    </source>
</evidence>
<proteinExistence type="predicted"/>
<feature type="transmembrane region" description="Helical" evidence="9">
    <location>
        <begin position="375"/>
        <end position="398"/>
    </location>
</feature>
<reference evidence="10 11" key="1">
    <citation type="submission" date="2017-03" db="EMBL/GenBank/DDBJ databases">
        <title>Draft genome sequence of Streptomyces scabrisporus NF3, endophyte isolated from Amphipterygium adstringens.</title>
        <authorList>
            <person name="Vazquez M."/>
            <person name="Ceapa C.D."/>
            <person name="Rodriguez Luna D."/>
            <person name="Sanchez Esquivel S."/>
        </authorList>
    </citation>
    <scope>NUCLEOTIDE SEQUENCE [LARGE SCALE GENOMIC DNA]</scope>
    <source>
        <strain evidence="10 11">NF3</strain>
    </source>
</reference>
<dbReference type="GO" id="GO:0015138">
    <property type="term" value="F:fumarate transmembrane transporter activity"/>
    <property type="evidence" value="ECO:0007669"/>
    <property type="project" value="TreeGrafter"/>
</dbReference>
<dbReference type="InterPro" id="IPR001991">
    <property type="entry name" value="Na-dicarboxylate_symporter"/>
</dbReference>
<feature type="transmembrane region" description="Helical" evidence="9">
    <location>
        <begin position="321"/>
        <end position="340"/>
    </location>
</feature>
<name>A0A1T3NQV0_9ACTN</name>
<gene>
    <name evidence="10" type="ORF">B4N89_34390</name>
</gene>
<keyword evidence="4 9" id="KW-0812">Transmembrane</keyword>
<dbReference type="RefSeq" id="WP_078980385.1">
    <property type="nucleotide sequence ID" value="NZ_MWQN01000002.1"/>
</dbReference>
<evidence type="ECO:0000313" key="11">
    <source>
        <dbReference type="Proteomes" id="UP000190037"/>
    </source>
</evidence>
<keyword evidence="11" id="KW-1185">Reference proteome</keyword>
<keyword evidence="6 9" id="KW-1133">Transmembrane helix</keyword>
<accession>A0A1T3NQV0</accession>
<dbReference type="GO" id="GO:0070778">
    <property type="term" value="P:L-aspartate transmembrane transport"/>
    <property type="evidence" value="ECO:0007669"/>
    <property type="project" value="TreeGrafter"/>
</dbReference>
<dbReference type="EMBL" id="MWQN01000002">
    <property type="protein sequence ID" value="OPC79168.1"/>
    <property type="molecule type" value="Genomic_DNA"/>
</dbReference>
<evidence type="ECO:0000256" key="1">
    <source>
        <dbReference type="ARBA" id="ARBA00004651"/>
    </source>
</evidence>
<feature type="transmembrane region" description="Helical" evidence="9">
    <location>
        <begin position="69"/>
        <end position="89"/>
    </location>
</feature>
<keyword evidence="2" id="KW-0813">Transport</keyword>
<organism evidence="10 11">
    <name type="scientific">Embleya scabrispora</name>
    <dbReference type="NCBI Taxonomy" id="159449"/>
    <lineage>
        <taxon>Bacteria</taxon>
        <taxon>Bacillati</taxon>
        <taxon>Actinomycetota</taxon>
        <taxon>Actinomycetes</taxon>
        <taxon>Kitasatosporales</taxon>
        <taxon>Streptomycetaceae</taxon>
        <taxon>Embleya</taxon>
    </lineage>
</organism>
<dbReference type="Gene3D" id="1.10.3860.10">
    <property type="entry name" value="Sodium:dicarboxylate symporter"/>
    <property type="match status" value="1"/>
</dbReference>
<dbReference type="PROSITE" id="PS00714">
    <property type="entry name" value="NA_DICARBOXYL_SYMP_2"/>
    <property type="match status" value="1"/>
</dbReference>
<feature type="transmembrane region" description="Helical" evidence="9">
    <location>
        <begin position="101"/>
        <end position="121"/>
    </location>
</feature>
<keyword evidence="3" id="KW-1003">Cell membrane</keyword>
<comment type="caution">
    <text evidence="10">The sequence shown here is derived from an EMBL/GenBank/DDBJ whole genome shotgun (WGS) entry which is preliminary data.</text>
</comment>
<evidence type="ECO:0000256" key="5">
    <source>
        <dbReference type="ARBA" id="ARBA00022847"/>
    </source>
</evidence>
<evidence type="ECO:0000256" key="3">
    <source>
        <dbReference type="ARBA" id="ARBA00022475"/>
    </source>
</evidence>
<feature type="transmembrane region" description="Helical" evidence="9">
    <location>
        <begin position="207"/>
        <end position="228"/>
    </location>
</feature>
<evidence type="ECO:0000256" key="8">
    <source>
        <dbReference type="SAM" id="MobiDB-lite"/>
    </source>
</evidence>
<dbReference type="Pfam" id="PF00375">
    <property type="entry name" value="SDF"/>
    <property type="match status" value="1"/>
</dbReference>
<protein>
    <submittedName>
        <fullName evidence="10">C4-dicarboxylate transporter DctA</fullName>
    </submittedName>
</protein>
<feature type="compositionally biased region" description="Pro residues" evidence="8">
    <location>
        <begin position="445"/>
        <end position="460"/>
    </location>
</feature>
<dbReference type="GO" id="GO:0015366">
    <property type="term" value="F:malate:proton symporter activity"/>
    <property type="evidence" value="ECO:0007669"/>
    <property type="project" value="TreeGrafter"/>
</dbReference>
<evidence type="ECO:0000256" key="9">
    <source>
        <dbReference type="SAM" id="Phobius"/>
    </source>
</evidence>
<dbReference type="Proteomes" id="UP000190037">
    <property type="component" value="Unassembled WGS sequence"/>
</dbReference>
<keyword evidence="7 9" id="KW-0472">Membrane</keyword>
<evidence type="ECO:0000256" key="2">
    <source>
        <dbReference type="ARBA" id="ARBA00022448"/>
    </source>
</evidence>
<sequence>MPQATPTDHDAGTPGTPPTPPPARRPWYTLLYVWVLLGILAGVGVGAAWPGTGESLRPLGDTFVNAIRMVITPIIFVTVVTGIAGVDSLRGAGRIGWKSLVYFEALTTIALLLGLVVMNVLRPGDGVHADVGSVKVSATAQEYIDKGEAQSWWHFLTDLVPSSVVGAFAEGDVLRVLFFAVLFGVAIKLVGPAATGVAVGVEKTGHVLFAVLRVVMYAAPVGAFGAMAFTVGRYGLDTLTSLGKLVAIFYGTSLFFVVVVLGAVLAAIRLNILRLLRYMKDELLIVLGTSSSESVLPRVITKMENLGVPRRVAGLTVPGGYSFNLDGTCIYLTLAALYVAQATDTPLSLGQQLSLIAVLLLTSKGAAGVTGSGFVVLAATLSTVGHVPVAGIMLVFGIDRFMSECRALTNVCGNSVASLVVASWEGVLDRERARMVLAGATPIEPTTPPEPASTPEPAASPPALVSTTKPTPA</sequence>
<dbReference type="PRINTS" id="PR00173">
    <property type="entry name" value="EDTRNSPORT"/>
</dbReference>
<evidence type="ECO:0000256" key="4">
    <source>
        <dbReference type="ARBA" id="ARBA00022692"/>
    </source>
</evidence>